<sequence length="420" mass="46878">MSGPLQLYQLFGGGGYRRGSGGSGGEEWEGGSCRSISIMVLRSEDLSSCFMGANTKSTAWMVLAWSSTVLQPSHRIRHPAEGRLAIKTADVRERIFGLFGYDVELPMRECQLEGLDIRSRELEIGSSFVNEVSTSGQTNESDNEGEGGLEQFPNFPGQLVSYPPGSDTFREFCKAKAAIGGKWGKCVEFIGRQFRGCTYFDEDVRSDLSEGFLYFLSQLEYGLSLPLTNLANGIMNAIGACPVQMNGNMWEVITVCDHLNERWEKEEILGMITPEDVLQFYGVKNLKASGGSYFCASVTRHRFFNQNSAGRFWNDNIIWVKGNCIQRDDEEPLNLRFRSVKQSVKSTMEKKESLLDKVAEKEVELKLVLGELGLSRKKRVDSRSNKIRKAHSTRSMVGVDEGRKEISREEVRAKTPGSGS</sequence>
<dbReference type="Proteomes" id="UP000541444">
    <property type="component" value="Unassembled WGS sequence"/>
</dbReference>
<accession>A0A7J7NBF0</accession>
<gene>
    <name evidence="2" type="ORF">GIB67_032817</name>
</gene>
<organism evidence="2 3">
    <name type="scientific">Kingdonia uniflora</name>
    <dbReference type="NCBI Taxonomy" id="39325"/>
    <lineage>
        <taxon>Eukaryota</taxon>
        <taxon>Viridiplantae</taxon>
        <taxon>Streptophyta</taxon>
        <taxon>Embryophyta</taxon>
        <taxon>Tracheophyta</taxon>
        <taxon>Spermatophyta</taxon>
        <taxon>Magnoliopsida</taxon>
        <taxon>Ranunculales</taxon>
        <taxon>Circaeasteraceae</taxon>
        <taxon>Kingdonia</taxon>
    </lineage>
</organism>
<feature type="compositionally biased region" description="Basic and acidic residues" evidence="1">
    <location>
        <begin position="400"/>
        <end position="413"/>
    </location>
</feature>
<proteinExistence type="predicted"/>
<dbReference type="EMBL" id="JACGCM010000923">
    <property type="protein sequence ID" value="KAF6164589.1"/>
    <property type="molecule type" value="Genomic_DNA"/>
</dbReference>
<evidence type="ECO:0000256" key="1">
    <source>
        <dbReference type="SAM" id="MobiDB-lite"/>
    </source>
</evidence>
<feature type="region of interest" description="Disordered" evidence="1">
    <location>
        <begin position="131"/>
        <end position="150"/>
    </location>
</feature>
<feature type="compositionally biased region" description="Polar residues" evidence="1">
    <location>
        <begin position="131"/>
        <end position="140"/>
    </location>
</feature>
<feature type="compositionally biased region" description="Basic residues" evidence="1">
    <location>
        <begin position="377"/>
        <end position="392"/>
    </location>
</feature>
<dbReference type="AlphaFoldDB" id="A0A7J7NBF0"/>
<evidence type="ECO:0000313" key="2">
    <source>
        <dbReference type="EMBL" id="KAF6164589.1"/>
    </source>
</evidence>
<reference evidence="2 3" key="1">
    <citation type="journal article" date="2020" name="IScience">
        <title>Genome Sequencing of the Endangered Kingdonia uniflora (Circaeasteraceae, Ranunculales) Reveals Potential Mechanisms of Evolutionary Specialization.</title>
        <authorList>
            <person name="Sun Y."/>
            <person name="Deng T."/>
            <person name="Zhang A."/>
            <person name="Moore M.J."/>
            <person name="Landis J.B."/>
            <person name="Lin N."/>
            <person name="Zhang H."/>
            <person name="Zhang X."/>
            <person name="Huang J."/>
            <person name="Zhang X."/>
            <person name="Sun H."/>
            <person name="Wang H."/>
        </authorList>
    </citation>
    <scope>NUCLEOTIDE SEQUENCE [LARGE SCALE GENOMIC DNA]</scope>
    <source>
        <strain evidence="2">TB1705</strain>
        <tissue evidence="2">Leaf</tissue>
    </source>
</reference>
<name>A0A7J7NBF0_9MAGN</name>
<comment type="caution">
    <text evidence="2">The sequence shown here is derived from an EMBL/GenBank/DDBJ whole genome shotgun (WGS) entry which is preliminary data.</text>
</comment>
<evidence type="ECO:0000313" key="3">
    <source>
        <dbReference type="Proteomes" id="UP000541444"/>
    </source>
</evidence>
<protein>
    <submittedName>
        <fullName evidence="2">Uncharacterized protein</fullName>
    </submittedName>
</protein>
<keyword evidence="3" id="KW-1185">Reference proteome</keyword>
<feature type="region of interest" description="Disordered" evidence="1">
    <location>
        <begin position="377"/>
        <end position="420"/>
    </location>
</feature>